<evidence type="ECO:0000259" key="3">
    <source>
        <dbReference type="PROSITE" id="PS51918"/>
    </source>
</evidence>
<dbReference type="GO" id="GO:0004109">
    <property type="term" value="F:coproporphyrinogen oxidase activity"/>
    <property type="evidence" value="ECO:0007669"/>
    <property type="project" value="InterPro"/>
</dbReference>
<dbReference type="PANTHER" id="PTHR13932:SF5">
    <property type="entry name" value="RADICAL S-ADENOSYL METHIONINE DOMAIN-CONTAINING PROTEIN 1, MITOCHONDRIAL"/>
    <property type="match status" value="1"/>
</dbReference>
<dbReference type="InterPro" id="IPR010723">
    <property type="entry name" value="HemN_C"/>
</dbReference>
<keyword evidence="2" id="KW-0004">4Fe-4S</keyword>
<dbReference type="RefSeq" id="WP_025066124.1">
    <property type="nucleotide sequence ID" value="NZ_CP013195.1"/>
</dbReference>
<dbReference type="SMART" id="SM00729">
    <property type="entry name" value="Elp3"/>
    <property type="match status" value="1"/>
</dbReference>
<keyword evidence="2" id="KW-0411">Iron-sulfur</keyword>
<dbReference type="Pfam" id="PF04055">
    <property type="entry name" value="Radical_SAM"/>
    <property type="match status" value="1"/>
</dbReference>
<dbReference type="CDD" id="cd01335">
    <property type="entry name" value="Radical_SAM"/>
    <property type="match status" value="1"/>
</dbReference>
<dbReference type="SUPFAM" id="SSF102114">
    <property type="entry name" value="Radical SAM enzymes"/>
    <property type="match status" value="1"/>
</dbReference>
<feature type="domain" description="Radical SAM core" evidence="3">
    <location>
        <begin position="1"/>
        <end position="234"/>
    </location>
</feature>
<dbReference type="InterPro" id="IPR023404">
    <property type="entry name" value="rSAM_horseshoe"/>
</dbReference>
<dbReference type="SFLD" id="SFLDS00029">
    <property type="entry name" value="Radical_SAM"/>
    <property type="match status" value="1"/>
</dbReference>
<dbReference type="GO" id="GO:0005737">
    <property type="term" value="C:cytoplasm"/>
    <property type="evidence" value="ECO:0007669"/>
    <property type="project" value="UniProtKB-SubCell"/>
</dbReference>
<keyword evidence="2" id="KW-0949">S-adenosyl-L-methionine</keyword>
<keyword evidence="2" id="KW-0143">Chaperone</keyword>
<dbReference type="InterPro" id="IPR004559">
    <property type="entry name" value="HemW-like"/>
</dbReference>
<dbReference type="Gene3D" id="3.80.30.20">
    <property type="entry name" value="tm_1862 like domain"/>
    <property type="match status" value="1"/>
</dbReference>
<dbReference type="SFLD" id="SFLDF00288">
    <property type="entry name" value="HemN-like__clustered_with_nucl"/>
    <property type="match status" value="1"/>
</dbReference>
<protein>
    <recommendedName>
        <fullName evidence="2">Heme chaperone HemW</fullName>
    </recommendedName>
</protein>
<keyword evidence="2" id="KW-0963">Cytoplasm</keyword>
<keyword evidence="2" id="KW-0349">Heme</keyword>
<dbReference type="InterPro" id="IPR058240">
    <property type="entry name" value="rSAM_sf"/>
</dbReference>
<dbReference type="SFLD" id="SFLDG01065">
    <property type="entry name" value="anaerobic_coproporphyrinogen-I"/>
    <property type="match status" value="1"/>
</dbReference>
<dbReference type="SFLD" id="SFLDF00562">
    <property type="entry name" value="HemN-like__clustered_with_heat"/>
    <property type="match status" value="1"/>
</dbReference>
<keyword evidence="2" id="KW-0479">Metal-binding</keyword>
<dbReference type="GO" id="GO:0046872">
    <property type="term" value="F:metal ion binding"/>
    <property type="evidence" value="ECO:0007669"/>
    <property type="project" value="UniProtKB-UniRule"/>
</dbReference>
<dbReference type="NCBIfam" id="TIGR00539">
    <property type="entry name" value="hemN_rel"/>
    <property type="match status" value="1"/>
</dbReference>
<dbReference type="OrthoDB" id="9808022at2"/>
<evidence type="ECO:0000256" key="1">
    <source>
        <dbReference type="ARBA" id="ARBA00006100"/>
    </source>
</evidence>
<comment type="function">
    <text evidence="2">Probably acts as a heme chaperone, transferring heme to an unknown acceptor. Binds one molecule of heme per monomer, possibly covalently. Binds 1 [4Fe-4S] cluster. The cluster is coordinated with 3 cysteines and an exchangeable S-adenosyl-L-methionine.</text>
</comment>
<gene>
    <name evidence="4" type="ORF">AS203_04345</name>
</gene>
<sequence length="374" mass="42862">MAGIYIHIPFCASRCIYCGFYSTTGRRLQAQYVAAIGQELAQRADYLGPKASIDTVYIGGGTPSQLSFKLQEDLFLYINKVYPQLDWSSMEITMECNPDDITTEFADHLRSLPVNRISMGVQTFADDRLKFLHRRHQSRDIARAVDLLRHAGINNISIDLMFGFPDETLEDWHTDIRRALDLHVEHISAYSLMYEEGTLLHRLLLQNKVQEIDEERSLSMYDKLIDTLTAAGYEHYEISNFALPGRRSRHNSSYWQAIPYLGIGASAHSYNLISRQWTVNDVAKYIKSVNEKRLLATQETLNDDTRYNDLITTALRTSDGIDLSALSTVYKSFLMSSIAPYIQQQLVEIKDDKLRLTRRGLFVSDMIMSDLMKV</sequence>
<keyword evidence="2" id="KW-0408">Iron</keyword>
<dbReference type="InterPro" id="IPR007197">
    <property type="entry name" value="rSAM"/>
</dbReference>
<dbReference type="PANTHER" id="PTHR13932">
    <property type="entry name" value="COPROPORPHYRINIGEN III OXIDASE"/>
    <property type="match status" value="1"/>
</dbReference>
<keyword evidence="5" id="KW-1185">Reference proteome</keyword>
<dbReference type="PROSITE" id="PS51918">
    <property type="entry name" value="RADICAL_SAM"/>
    <property type="match status" value="1"/>
</dbReference>
<evidence type="ECO:0000313" key="5">
    <source>
        <dbReference type="Proteomes" id="UP000056252"/>
    </source>
</evidence>
<organism evidence="4 5">
    <name type="scientific">Hoylesella enoeca</name>
    <dbReference type="NCBI Taxonomy" id="76123"/>
    <lineage>
        <taxon>Bacteria</taxon>
        <taxon>Pseudomonadati</taxon>
        <taxon>Bacteroidota</taxon>
        <taxon>Bacteroidia</taxon>
        <taxon>Bacteroidales</taxon>
        <taxon>Prevotellaceae</taxon>
        <taxon>Hoylesella</taxon>
    </lineage>
</organism>
<proteinExistence type="inferred from homology"/>
<comment type="subcellular location">
    <subcellularLocation>
        <location evidence="2">Cytoplasm</location>
    </subcellularLocation>
</comment>
<dbReference type="STRING" id="76123.AS203_04345"/>
<dbReference type="GO" id="GO:0006779">
    <property type="term" value="P:porphyrin-containing compound biosynthetic process"/>
    <property type="evidence" value="ECO:0007669"/>
    <property type="project" value="InterPro"/>
</dbReference>
<accession>A0A0S2KJE3</accession>
<dbReference type="SFLD" id="SFLDG01082">
    <property type="entry name" value="B12-binding_domain_containing"/>
    <property type="match status" value="1"/>
</dbReference>
<dbReference type="Pfam" id="PF06969">
    <property type="entry name" value="HemN_C"/>
    <property type="match status" value="1"/>
</dbReference>
<dbReference type="KEGG" id="peo:AS203_04345"/>
<dbReference type="InterPro" id="IPR034505">
    <property type="entry name" value="Coproporphyrinogen-III_oxidase"/>
</dbReference>
<dbReference type="AlphaFoldDB" id="A0A0S2KJE3"/>
<dbReference type="Proteomes" id="UP000056252">
    <property type="component" value="Chromosome"/>
</dbReference>
<dbReference type="EMBL" id="CP013195">
    <property type="protein sequence ID" value="ALO48406.1"/>
    <property type="molecule type" value="Genomic_DNA"/>
</dbReference>
<reference evidence="5" key="1">
    <citation type="submission" date="2015-11" db="EMBL/GenBank/DDBJ databases">
        <authorList>
            <person name="Holder M.E."/>
            <person name="Ajami N.J."/>
            <person name="Petrosino J.F."/>
        </authorList>
    </citation>
    <scope>NUCLEOTIDE SEQUENCE [LARGE SCALE GENOMIC DNA]</scope>
    <source>
        <strain evidence="5">F0113</strain>
    </source>
</reference>
<dbReference type="GO" id="GO:0051539">
    <property type="term" value="F:4 iron, 4 sulfur cluster binding"/>
    <property type="evidence" value="ECO:0007669"/>
    <property type="project" value="UniProtKB-UniRule"/>
</dbReference>
<evidence type="ECO:0000313" key="4">
    <source>
        <dbReference type="EMBL" id="ALO48406.1"/>
    </source>
</evidence>
<name>A0A0S2KJE3_9BACT</name>
<dbReference type="eggNOG" id="COG0635">
    <property type="taxonomic scope" value="Bacteria"/>
</dbReference>
<evidence type="ECO:0000256" key="2">
    <source>
        <dbReference type="RuleBase" id="RU364116"/>
    </source>
</evidence>
<dbReference type="InterPro" id="IPR006638">
    <property type="entry name" value="Elp3/MiaA/NifB-like_rSAM"/>
</dbReference>
<comment type="similarity">
    <text evidence="1">Belongs to the anaerobic coproporphyrinogen-III oxidase family. HemW subfamily.</text>
</comment>